<protein>
    <submittedName>
        <fullName evidence="2">Uncharacterized protein</fullName>
    </submittedName>
</protein>
<organism evidence="2 3">
    <name type="scientific">Emericellopsis cladophorae</name>
    <dbReference type="NCBI Taxonomy" id="2686198"/>
    <lineage>
        <taxon>Eukaryota</taxon>
        <taxon>Fungi</taxon>
        <taxon>Dikarya</taxon>
        <taxon>Ascomycota</taxon>
        <taxon>Pezizomycotina</taxon>
        <taxon>Sordariomycetes</taxon>
        <taxon>Hypocreomycetidae</taxon>
        <taxon>Hypocreales</taxon>
        <taxon>Bionectriaceae</taxon>
        <taxon>Emericellopsis</taxon>
    </lineage>
</organism>
<accession>A0A9Q0BB04</accession>
<evidence type="ECO:0000256" key="1">
    <source>
        <dbReference type="SAM" id="MobiDB-lite"/>
    </source>
</evidence>
<evidence type="ECO:0000313" key="3">
    <source>
        <dbReference type="Proteomes" id="UP001055219"/>
    </source>
</evidence>
<dbReference type="OrthoDB" id="4708870at2759"/>
<sequence>MGGSVFSSGPDSLRTPRMPKDVYFDRKERIISILQDHFQTVDTPIEGPEKEDFGDIDIVLYGFKYRNPSRENIVELLESELSAVRSKIVNHEEISLSVAIPWDIDSDSESSSDGSVRTAIRDGPDTPPPPVDYIQVDLRVCDTFHRLEWVLFKHAHGDAWNMIGTIIRPYGLTVDEQALWLRIPEYEHINRKRARIELTTHPFEILDFLNLDSDEFFSGPFGSFHELCEFIALCRMFYVPPLEDSSDEAGGPSAEGQDRRELKANDRKRMKVRPGFRRWIEEYIPECRREGKYVRRRTNREEIMYECFDRFAVEREYNARKKEFMQEQEADYIWTTLIKGSIPAPPADSTDTKAQQYRGTLVKALKKILLEDNKSYGVVAPKMRNSEGSWDLDRVKAWIEEVKDTVGRIAYDQQYAAYQEKKAAQAANNAN</sequence>
<reference evidence="2" key="1">
    <citation type="journal article" date="2021" name="J Fungi (Basel)">
        <title>Genomic and Metabolomic Analyses of the Marine Fungus Emericellopsis cladophorae: Insights into Saltwater Adaptability Mechanisms and Its Biosynthetic Potential.</title>
        <authorList>
            <person name="Goncalves M.F.M."/>
            <person name="Hilario S."/>
            <person name="Van de Peer Y."/>
            <person name="Esteves A.C."/>
            <person name="Alves A."/>
        </authorList>
    </citation>
    <scope>NUCLEOTIDE SEQUENCE</scope>
    <source>
        <strain evidence="2">MUM 19.33</strain>
    </source>
</reference>
<dbReference type="GeneID" id="75826944"/>
<comment type="caution">
    <text evidence="2">The sequence shown here is derived from an EMBL/GenBank/DDBJ whole genome shotgun (WGS) entry which is preliminary data.</text>
</comment>
<name>A0A9Q0BB04_9HYPO</name>
<dbReference type="Proteomes" id="UP001055219">
    <property type="component" value="Unassembled WGS sequence"/>
</dbReference>
<dbReference type="EMBL" id="JAGIXG020000048">
    <property type="protein sequence ID" value="KAI6779327.1"/>
    <property type="molecule type" value="Genomic_DNA"/>
</dbReference>
<gene>
    <name evidence="2" type="ORF">J7T54_000425</name>
</gene>
<keyword evidence="3" id="KW-1185">Reference proteome</keyword>
<dbReference type="RefSeq" id="XP_051360183.1">
    <property type="nucleotide sequence ID" value="XM_051508711.1"/>
</dbReference>
<evidence type="ECO:0000313" key="2">
    <source>
        <dbReference type="EMBL" id="KAI6779327.1"/>
    </source>
</evidence>
<proteinExistence type="predicted"/>
<dbReference type="AlphaFoldDB" id="A0A9Q0BB04"/>
<feature type="region of interest" description="Disordered" evidence="1">
    <location>
        <begin position="106"/>
        <end position="129"/>
    </location>
</feature>
<reference evidence="2" key="2">
    <citation type="submission" date="2022-07" db="EMBL/GenBank/DDBJ databases">
        <authorList>
            <person name="Goncalves M.F.M."/>
            <person name="Hilario S."/>
            <person name="Van De Peer Y."/>
            <person name="Esteves A.C."/>
            <person name="Alves A."/>
        </authorList>
    </citation>
    <scope>NUCLEOTIDE SEQUENCE</scope>
    <source>
        <strain evidence="2">MUM 19.33</strain>
    </source>
</reference>